<dbReference type="PANTHER" id="PTHR43038:SF2">
    <property type="entry name" value="RH61964P"/>
    <property type="match status" value="1"/>
</dbReference>
<keyword evidence="4" id="KW-0067">ATP-binding</keyword>
<keyword evidence="3" id="KW-0547">Nucleotide-binding</keyword>
<dbReference type="InterPro" id="IPR047817">
    <property type="entry name" value="ABC2_TM_bact-type"/>
</dbReference>
<dbReference type="AlphaFoldDB" id="A0A484AYQ7"/>
<evidence type="ECO:0000256" key="5">
    <source>
        <dbReference type="ARBA" id="ARBA00022989"/>
    </source>
</evidence>
<dbReference type="Gene3D" id="3.40.50.300">
    <property type="entry name" value="P-loop containing nucleotide triphosphate hydrolases"/>
    <property type="match status" value="1"/>
</dbReference>
<organism evidence="10 11">
    <name type="scientific">Drosophila navojoa</name>
    <name type="common">Fruit fly</name>
    <dbReference type="NCBI Taxonomy" id="7232"/>
    <lineage>
        <taxon>Eukaryota</taxon>
        <taxon>Metazoa</taxon>
        <taxon>Ecdysozoa</taxon>
        <taxon>Arthropoda</taxon>
        <taxon>Hexapoda</taxon>
        <taxon>Insecta</taxon>
        <taxon>Pterygota</taxon>
        <taxon>Neoptera</taxon>
        <taxon>Endopterygota</taxon>
        <taxon>Diptera</taxon>
        <taxon>Brachycera</taxon>
        <taxon>Muscomorpha</taxon>
        <taxon>Ephydroidea</taxon>
        <taxon>Drosophilidae</taxon>
        <taxon>Drosophila</taxon>
    </lineage>
</organism>
<keyword evidence="2 7" id="KW-0812">Transmembrane</keyword>
<evidence type="ECO:0000259" key="9">
    <source>
        <dbReference type="PROSITE" id="PS51012"/>
    </source>
</evidence>
<keyword evidence="6 7" id="KW-0472">Membrane</keyword>
<proteinExistence type="predicted"/>
<dbReference type="SMART" id="SM00382">
    <property type="entry name" value="AAA"/>
    <property type="match status" value="1"/>
</dbReference>
<dbReference type="STRING" id="7232.A0A484AYQ7"/>
<protein>
    <submittedName>
        <fullName evidence="10">Uncharacterized protein</fullName>
    </submittedName>
</protein>
<feature type="transmembrane region" description="Helical" evidence="7">
    <location>
        <begin position="624"/>
        <end position="643"/>
    </location>
</feature>
<keyword evidence="5 7" id="KW-1133">Transmembrane helix</keyword>
<gene>
    <name evidence="10" type="ORF">AWZ03_012590</name>
</gene>
<comment type="subcellular location">
    <subcellularLocation>
        <location evidence="1">Membrane</location>
        <topology evidence="1">Multi-pass membrane protein</topology>
    </subcellularLocation>
</comment>
<dbReference type="OrthoDB" id="10255969at2759"/>
<feature type="transmembrane region" description="Helical" evidence="7">
    <location>
        <begin position="558"/>
        <end position="585"/>
    </location>
</feature>
<evidence type="ECO:0000256" key="4">
    <source>
        <dbReference type="ARBA" id="ARBA00022840"/>
    </source>
</evidence>
<comment type="caution">
    <text evidence="10">The sequence shown here is derived from an EMBL/GenBank/DDBJ whole genome shotgun (WGS) entry which is preliminary data.</text>
</comment>
<dbReference type="InterPro" id="IPR017871">
    <property type="entry name" value="ABC_transporter-like_CS"/>
</dbReference>
<dbReference type="PROSITE" id="PS50893">
    <property type="entry name" value="ABC_TRANSPORTER_2"/>
    <property type="match status" value="1"/>
</dbReference>
<keyword evidence="11" id="KW-1185">Reference proteome</keyword>
<feature type="transmembrane region" description="Helical" evidence="7">
    <location>
        <begin position="684"/>
        <end position="705"/>
    </location>
</feature>
<evidence type="ECO:0000259" key="8">
    <source>
        <dbReference type="PROSITE" id="PS50893"/>
    </source>
</evidence>
<name>A0A484AYQ7_DRONA</name>
<evidence type="ECO:0000256" key="7">
    <source>
        <dbReference type="SAM" id="Phobius"/>
    </source>
</evidence>
<reference evidence="10 11" key="1">
    <citation type="journal article" date="2019" name="J. Hered.">
        <title>An Improved Genome Assembly for Drosophila navojoa, the Basal Species in the mojavensis Cluster.</title>
        <authorList>
            <person name="Vanderlinde T."/>
            <person name="Dupim E.G."/>
            <person name="Nazario-Yepiz N.O."/>
            <person name="Carvalho A.B."/>
        </authorList>
    </citation>
    <scope>NUCLEOTIDE SEQUENCE [LARGE SCALE GENOMIC DNA]</scope>
    <source>
        <strain evidence="10">Navoj_Jal97</strain>
        <tissue evidence="10">Whole organism</tissue>
    </source>
</reference>
<evidence type="ECO:0000256" key="3">
    <source>
        <dbReference type="ARBA" id="ARBA00022741"/>
    </source>
</evidence>
<dbReference type="InterPro" id="IPR013525">
    <property type="entry name" value="ABC2_TM"/>
</dbReference>
<evidence type="ECO:0000256" key="6">
    <source>
        <dbReference type="ARBA" id="ARBA00023136"/>
    </source>
</evidence>
<feature type="transmembrane region" description="Helical" evidence="7">
    <location>
        <begin position="514"/>
        <end position="538"/>
    </location>
</feature>
<evidence type="ECO:0000256" key="2">
    <source>
        <dbReference type="ARBA" id="ARBA00022692"/>
    </source>
</evidence>
<dbReference type="Pfam" id="PF00005">
    <property type="entry name" value="ABC_tran"/>
    <property type="match status" value="1"/>
</dbReference>
<feature type="domain" description="ABC transmembrane type-2" evidence="9">
    <location>
        <begin position="476"/>
        <end position="708"/>
    </location>
</feature>
<dbReference type="GO" id="GO:0005524">
    <property type="term" value="F:ATP binding"/>
    <property type="evidence" value="ECO:0007669"/>
    <property type="project" value="UniProtKB-KW"/>
</dbReference>
<accession>A0A484AYQ7</accession>
<evidence type="ECO:0000256" key="1">
    <source>
        <dbReference type="ARBA" id="ARBA00004141"/>
    </source>
</evidence>
<dbReference type="Proteomes" id="UP000295192">
    <property type="component" value="Unassembled WGS sequence"/>
</dbReference>
<dbReference type="Pfam" id="PF12698">
    <property type="entry name" value="ABC2_membrane_3"/>
    <property type="match status" value="1"/>
</dbReference>
<dbReference type="InterPro" id="IPR003439">
    <property type="entry name" value="ABC_transporter-like_ATP-bd"/>
</dbReference>
<dbReference type="SUPFAM" id="SSF52540">
    <property type="entry name" value="P-loop containing nucleoside triphosphate hydrolases"/>
    <property type="match status" value="1"/>
</dbReference>
<dbReference type="PROSITE" id="PS00211">
    <property type="entry name" value="ABC_TRANSPORTER_1"/>
    <property type="match status" value="1"/>
</dbReference>
<feature type="transmembrane region" description="Helical" evidence="7">
    <location>
        <begin position="597"/>
        <end position="618"/>
    </location>
</feature>
<dbReference type="GO" id="GO:0016887">
    <property type="term" value="F:ATP hydrolysis activity"/>
    <property type="evidence" value="ECO:0007669"/>
    <property type="project" value="InterPro"/>
</dbReference>
<dbReference type="EMBL" id="LSRL02000442">
    <property type="protein sequence ID" value="TDG40990.1"/>
    <property type="molecule type" value="Genomic_DNA"/>
</dbReference>
<dbReference type="InterPro" id="IPR003593">
    <property type="entry name" value="AAA+_ATPase"/>
</dbReference>
<dbReference type="PANTHER" id="PTHR43038">
    <property type="entry name" value="ATP-BINDING CASSETTE, SUB-FAMILY H, MEMBER 1"/>
    <property type="match status" value="1"/>
</dbReference>
<evidence type="ECO:0000313" key="11">
    <source>
        <dbReference type="Proteomes" id="UP000295192"/>
    </source>
</evidence>
<dbReference type="GO" id="GO:0016020">
    <property type="term" value="C:membrane"/>
    <property type="evidence" value="ECO:0007669"/>
    <property type="project" value="UniProtKB-SubCell"/>
</dbReference>
<dbReference type="InterPro" id="IPR027417">
    <property type="entry name" value="P-loop_NTPase"/>
</dbReference>
<feature type="domain" description="ABC transporter" evidence="8">
    <location>
        <begin position="4"/>
        <end position="238"/>
    </location>
</feature>
<evidence type="ECO:0000313" key="10">
    <source>
        <dbReference type="EMBL" id="TDG40990.1"/>
    </source>
</evidence>
<dbReference type="GO" id="GO:0140359">
    <property type="term" value="F:ABC-type transporter activity"/>
    <property type="evidence" value="ECO:0007669"/>
    <property type="project" value="InterPro"/>
</dbReference>
<dbReference type="OMA" id="FRYNQAF"/>
<sequence length="709" mass="79457">MAAVEVRNGYKYYGSKKNPKIVLNQLNMNVMRGSIYGLLGASGCGKTTLLSCIVGQRNLNGGEVTVLGVKPGEPGSGVPGSRVGFMPQEIALVEEMTVKETLFYFGRIYGLTDERIREKFKILKDLLQLPSAGQMIKQCSGGQQRRLSFACAMIHDPELLILDEPTVGLDPMLREKIWDFLVETTRNSKLAVIITTHYIEEAKQANYIGLMRNGVLLAEDTPTNIMIKFGTQSIEDAFLILSQRQGNEDQLNEIMSQGKSPTLPAAVPLPTEVIDAHEPAAEKPPLPYVEPQNENRKKIFFTTKGRLKAMMTKNFVQLFRQPSGIIFMMLFPIIQLSCFYMAIGKTPKNLDLGIYSGEVNSYSECFDESLQTIYTVNDTCRFNKLSCRYIQELGDDIATRKYYPSEEAAYADARKANTVGYIYFSHNFSASVYEFIEDSIYASDGAIDNAEIVVHIDMTDQQVGYFMQRKLRDTFSAFMNTVVRECNVSAALVKLPVQFQDPIYGSTDIEFQQYCAPGVVMTMVFFLATLMTAAVFISERMDGIWDRTLLAGVSATEMLWAHLLTQLIIMALQSFEVIVYIGIVFDTYNNGDTTTLIGLLTLTAFCGMLFGLFISVFCKSHTEANFVATGAFYPMIILCGLLWPLESMPRFLQDLVMVLPFTIPSISARNVIEKGWSITHEKVYNGFLVMAGWTIIFFVLCLMGIRRKA</sequence>
<dbReference type="PROSITE" id="PS51012">
    <property type="entry name" value="ABC_TM2"/>
    <property type="match status" value="1"/>
</dbReference>